<reference evidence="4" key="1">
    <citation type="submission" date="2025-08" db="UniProtKB">
        <authorList>
            <consortium name="RefSeq"/>
        </authorList>
    </citation>
    <scope>IDENTIFICATION</scope>
</reference>
<organism evidence="3 4">
    <name type="scientific">Priapulus caudatus</name>
    <name type="common">Priapulid worm</name>
    <dbReference type="NCBI Taxonomy" id="37621"/>
    <lineage>
        <taxon>Eukaryota</taxon>
        <taxon>Metazoa</taxon>
        <taxon>Ecdysozoa</taxon>
        <taxon>Scalidophora</taxon>
        <taxon>Priapulida</taxon>
        <taxon>Priapulimorpha</taxon>
        <taxon>Priapulimorphida</taxon>
        <taxon>Priapulidae</taxon>
        <taxon>Priapulus</taxon>
    </lineage>
</organism>
<dbReference type="PANTHER" id="PTHR13568">
    <property type="entry name" value="FAM11A, B PROTEIN"/>
    <property type="match status" value="1"/>
</dbReference>
<dbReference type="Proteomes" id="UP000695022">
    <property type="component" value="Unplaced"/>
</dbReference>
<feature type="compositionally biased region" description="Basic and acidic residues" evidence="1">
    <location>
        <begin position="323"/>
        <end position="336"/>
    </location>
</feature>
<gene>
    <name evidence="4" type="primary">LOC106812185</name>
</gene>
<keyword evidence="2" id="KW-0812">Transmembrane</keyword>
<feature type="transmembrane region" description="Helical" evidence="2">
    <location>
        <begin position="266"/>
        <end position="285"/>
    </location>
</feature>
<dbReference type="RefSeq" id="XP_014671493.1">
    <property type="nucleotide sequence ID" value="XM_014816007.1"/>
</dbReference>
<proteinExistence type="predicted"/>
<accession>A0ABM1EH22</accession>
<feature type="transmembrane region" description="Helical" evidence="2">
    <location>
        <begin position="154"/>
        <end position="175"/>
    </location>
</feature>
<protein>
    <submittedName>
        <fullName evidence="4">Transmembrane protein 185B-like</fullName>
    </submittedName>
</protein>
<keyword evidence="2" id="KW-0472">Membrane</keyword>
<evidence type="ECO:0000313" key="4">
    <source>
        <dbReference type="RefSeq" id="XP_014671493.1"/>
    </source>
</evidence>
<dbReference type="PANTHER" id="PTHR13568:SF6">
    <property type="entry name" value="TRANSMEMBRANE PROTEIN 185A"/>
    <property type="match status" value="1"/>
</dbReference>
<evidence type="ECO:0000256" key="1">
    <source>
        <dbReference type="SAM" id="MobiDB-lite"/>
    </source>
</evidence>
<feature type="compositionally biased region" description="Polar residues" evidence="1">
    <location>
        <begin position="349"/>
        <end position="359"/>
    </location>
</feature>
<dbReference type="GeneID" id="106812185"/>
<dbReference type="Pfam" id="PF10269">
    <property type="entry name" value="Tmemb_185A"/>
    <property type="match status" value="1"/>
</dbReference>
<keyword evidence="3" id="KW-1185">Reference proteome</keyword>
<evidence type="ECO:0000256" key="2">
    <source>
        <dbReference type="SAM" id="Phobius"/>
    </source>
</evidence>
<sequence length="381" mass="42069">MNVKNLFQGFNPSKLLVYACLLLFSFLLALKLDGNIAWSYWGVFMPIWFWKFMAICGASVGSYIWWRNPQYRCLVMQQAENVHPDGGKPALEPSSSSRSSSSASIAISVLHLGLPARTGRSRVSCSVPYNMLLQFIFIPSALDRDHRMELGGQVILDSATWIVLSVALIGVLYAVHPPGALVLLQVTDINPGAAARQRLLSRPPTRCSSFAPCLACRGSSHRRRRRGAAARWLRPRRNRHGGGGHPGHGHHILLCNKLDGESKTRYVVICLPLYLSLFTLMVMSFGSKGGNHWWFGIRKDFCQFLLGVCPLLQEYGNISYTIQRDEHGDRAPEHRGGGGRGRGRGSAGMQKSDSSSSTKGLIAVEPEFRPVVPVVSIETPD</sequence>
<feature type="transmembrane region" description="Helical" evidence="2">
    <location>
        <begin position="47"/>
        <end position="66"/>
    </location>
</feature>
<name>A0ABM1EH22_PRICU</name>
<feature type="region of interest" description="Disordered" evidence="1">
    <location>
        <begin position="323"/>
        <end position="364"/>
    </location>
</feature>
<keyword evidence="2" id="KW-1133">Transmembrane helix</keyword>
<dbReference type="InterPro" id="IPR019396">
    <property type="entry name" value="TM_Fragile-X-F-assoc"/>
</dbReference>
<evidence type="ECO:0000313" key="3">
    <source>
        <dbReference type="Proteomes" id="UP000695022"/>
    </source>
</evidence>